<dbReference type="SUPFAM" id="SSF46689">
    <property type="entry name" value="Homeodomain-like"/>
    <property type="match status" value="1"/>
</dbReference>
<comment type="caution">
    <text evidence="12">The sequence shown here is derived from an EMBL/GenBank/DDBJ whole genome shotgun (WGS) entry which is preliminary data.</text>
</comment>
<dbReference type="PROSITE" id="PS00041">
    <property type="entry name" value="HTH_ARAC_FAMILY_1"/>
    <property type="match status" value="1"/>
</dbReference>
<dbReference type="SUPFAM" id="SSF55874">
    <property type="entry name" value="ATPase domain of HSP90 chaperone/DNA topoisomerase II/histidine kinase"/>
    <property type="match status" value="1"/>
</dbReference>
<dbReference type="CDD" id="cd00082">
    <property type="entry name" value="HisKA"/>
    <property type="match status" value="1"/>
</dbReference>
<dbReference type="Proteomes" id="UP001236507">
    <property type="component" value="Unassembled WGS sequence"/>
</dbReference>
<dbReference type="EC" id="2.7.13.3" evidence="2"/>
<dbReference type="SMART" id="SM00387">
    <property type="entry name" value="HATPase_c"/>
    <property type="match status" value="1"/>
</dbReference>
<dbReference type="SUPFAM" id="SSF47384">
    <property type="entry name" value="Homodimeric domain of signal transducing histidine kinase"/>
    <property type="match status" value="1"/>
</dbReference>
<keyword evidence="5" id="KW-0238">DNA-binding</keyword>
<dbReference type="InterPro" id="IPR009057">
    <property type="entry name" value="Homeodomain-like_sf"/>
</dbReference>
<dbReference type="SMART" id="SM00388">
    <property type="entry name" value="HisKA"/>
    <property type="match status" value="1"/>
</dbReference>
<evidence type="ECO:0000256" key="3">
    <source>
        <dbReference type="ARBA" id="ARBA00022553"/>
    </source>
</evidence>
<feature type="domain" description="Histidine kinase" evidence="10">
    <location>
        <begin position="846"/>
        <end position="1070"/>
    </location>
</feature>
<dbReference type="InterPro" id="IPR036890">
    <property type="entry name" value="HATPase_C_sf"/>
</dbReference>
<dbReference type="PROSITE" id="PS50109">
    <property type="entry name" value="HIS_KIN"/>
    <property type="match status" value="1"/>
</dbReference>
<dbReference type="CDD" id="cd00146">
    <property type="entry name" value="PKD"/>
    <property type="match status" value="1"/>
</dbReference>
<dbReference type="Pfam" id="PF07495">
    <property type="entry name" value="Y_Y_Y"/>
    <property type="match status" value="1"/>
</dbReference>
<keyword evidence="6" id="KW-0804">Transcription</keyword>
<feature type="modified residue" description="4-aspartylphosphate" evidence="7">
    <location>
        <position position="1159"/>
    </location>
</feature>
<dbReference type="Pfam" id="PF00512">
    <property type="entry name" value="HisKA"/>
    <property type="match status" value="1"/>
</dbReference>
<evidence type="ECO:0000256" key="1">
    <source>
        <dbReference type="ARBA" id="ARBA00000085"/>
    </source>
</evidence>
<evidence type="ECO:0000313" key="13">
    <source>
        <dbReference type="Proteomes" id="UP001236507"/>
    </source>
</evidence>
<name>A0ABT6Y8N5_9BACT</name>
<organism evidence="12 13">
    <name type="scientific">Flectobacillus roseus</name>
    <dbReference type="NCBI Taxonomy" id="502259"/>
    <lineage>
        <taxon>Bacteria</taxon>
        <taxon>Pseudomonadati</taxon>
        <taxon>Bacteroidota</taxon>
        <taxon>Cytophagia</taxon>
        <taxon>Cytophagales</taxon>
        <taxon>Flectobacillaceae</taxon>
        <taxon>Flectobacillus</taxon>
    </lineage>
</organism>
<evidence type="ECO:0000313" key="12">
    <source>
        <dbReference type="EMBL" id="MDI9859906.1"/>
    </source>
</evidence>
<dbReference type="PRINTS" id="PR00344">
    <property type="entry name" value="BCTRLSENSOR"/>
</dbReference>
<feature type="transmembrane region" description="Helical" evidence="8">
    <location>
        <begin position="791"/>
        <end position="809"/>
    </location>
</feature>
<evidence type="ECO:0000256" key="2">
    <source>
        <dbReference type="ARBA" id="ARBA00012438"/>
    </source>
</evidence>
<dbReference type="InterPro" id="IPR005467">
    <property type="entry name" value="His_kinase_dom"/>
</dbReference>
<feature type="domain" description="HTH araC/xylS-type" evidence="9">
    <location>
        <begin position="1258"/>
        <end position="1357"/>
    </location>
</feature>
<dbReference type="Gene3D" id="2.130.10.10">
    <property type="entry name" value="YVTN repeat-like/Quinoprotein amine dehydrogenase"/>
    <property type="match status" value="2"/>
</dbReference>
<keyword evidence="3 7" id="KW-0597">Phosphoprotein</keyword>
<dbReference type="InterPro" id="IPR036097">
    <property type="entry name" value="HisK_dim/P_sf"/>
</dbReference>
<dbReference type="Pfam" id="PF02518">
    <property type="entry name" value="HATPase_c"/>
    <property type="match status" value="1"/>
</dbReference>
<accession>A0ABT6Y8N5</accession>
<dbReference type="Gene3D" id="1.10.10.60">
    <property type="entry name" value="Homeodomain-like"/>
    <property type="match status" value="1"/>
</dbReference>
<dbReference type="Pfam" id="PF12833">
    <property type="entry name" value="HTH_18"/>
    <property type="match status" value="1"/>
</dbReference>
<protein>
    <recommendedName>
        <fullName evidence="2">histidine kinase</fullName>
        <ecNumber evidence="2">2.7.13.3</ecNumber>
    </recommendedName>
</protein>
<sequence>MKVRSLLIILIILQYVHTTTGQLRFNRIGTQHGLSQSTAFNIFQDSKGFLWFATSDGLNKYDGYSFTVYRHDFDDPNSISSSNISCITEDPDGNLWIGTINGGVNKLDVASGKFIRFKQAKYQSNISDRSISGIVATKDRKIWAATYGYGLLCFNLEDNTIAWRLTESRQLNANDITRFYKDKRGNLWLGGHYGVMTMLDAQRKAHTFRLENELPPQKNQINCLFEDLNGDLLVGTRGNGLYKFDIRTKQFTRLLYNPYVTDKENIITSMVRDKEGTLWIGTDNGAILVKSSDFANISRVQANLDSDTGLSSFSIMSLCVDRDNNIWIGTWEGGVNVHYSRHSKFALYRHKSNSPQSLLSNRVTSISCETNDRIWVGSNSGLTLLDRANNQFTHYINDQESAKIQNNNDIVFLQHDRDGDMFVGVWGVGLRLLKKGSGGFENFTYSRGKYGMNMTAIALSRYPNKVWLGTQGSGVLLFDKQAKTFTPIPELNKVGRLLGVNVNSLMEDFLGNLWVGSNNNGIFAYNPRTRRVTHYQQTDAEGSLRGSAVLRIFQDSRKRIWVGTNGGGLNLFYPNTRTFKSLTVKDGLPNNAVKGIMEDGHQNLWLATNEGLAVFDTKKWKFKNFAESDGLQGKEFLINAYAKNQKGDMFFGGTGGLNVFNPDSLKGSNEVPHIYLTGVKLFNKPVSIGEDSPLEQDISVTKEIVFKSSQNVFAIDYVALDFQQLKNNQYAYIMEGFDQDWNYVGKQRTASYTNLNPGTYTFKVKATNNDGVWNEKPAEIQVVVLPPWYRTWWAFFLYAMMLVAGLVFLRRMIEMRERFKSDLRLKEKEKEQIRELDKLKTNFFTNISHEFRTPLTLIISPLERFFAENPDLPEKQKSQFKLIHRNAKQLLKLINQLLDLSKLEAGKFTPEISQSDIVEFLEKLTSSFKNLAEQKQIDLSFVTEPKQLMAFYDADILEKVVTNLLSNAFKYTPEKGKIEVSLEPIYQLEGQLDKVQILVKDTGSGIAPQHISNIFNRFYQIQESTQPQIVGTGVGLALCKELILLHRGDISVASIPQEGSTFKVILPVSANSFERSWIKETTKEIGIETPTILKKAVSKNDKVNVNAEKPIVLIAEDNEELREYIKEVLSENFEVLEADNGKLAWEKALNFIPDLIISDWMMPELTGVEFCGLVKENVKTSHIPVIILTSKSNNESKIVGWEVGADDYITKPFNANLLEVRVKNLLEIRRKLRERFTQEVEIQPKEITLNTADEHFLERAIRTVEENIDNPAFDIQQLESELKMSNMQLYRKLKSLTNLSGNEFIRNIRLKRAVQLLETESYTVSEIAYKVGFNDPSYFTRIFKKEYGKSPSEMRDKV</sequence>
<dbReference type="RefSeq" id="WP_283344763.1">
    <property type="nucleotide sequence ID" value="NZ_JASHIF010000009.1"/>
</dbReference>
<evidence type="ECO:0000256" key="8">
    <source>
        <dbReference type="SAM" id="Phobius"/>
    </source>
</evidence>
<evidence type="ECO:0000259" key="11">
    <source>
        <dbReference type="PROSITE" id="PS50110"/>
    </source>
</evidence>
<dbReference type="SUPFAM" id="SSF63829">
    <property type="entry name" value="Calcium-dependent phosphotriesterase"/>
    <property type="match status" value="3"/>
</dbReference>
<dbReference type="PROSITE" id="PS01124">
    <property type="entry name" value="HTH_ARAC_FAMILY_2"/>
    <property type="match status" value="1"/>
</dbReference>
<dbReference type="SUPFAM" id="SSF52172">
    <property type="entry name" value="CheY-like"/>
    <property type="match status" value="1"/>
</dbReference>
<dbReference type="InterPro" id="IPR003594">
    <property type="entry name" value="HATPase_dom"/>
</dbReference>
<dbReference type="EMBL" id="JASHIF010000009">
    <property type="protein sequence ID" value="MDI9859906.1"/>
    <property type="molecule type" value="Genomic_DNA"/>
</dbReference>
<keyword evidence="13" id="KW-1185">Reference proteome</keyword>
<evidence type="ECO:0000259" key="9">
    <source>
        <dbReference type="PROSITE" id="PS01124"/>
    </source>
</evidence>
<proteinExistence type="predicted"/>
<dbReference type="PANTHER" id="PTHR43547">
    <property type="entry name" value="TWO-COMPONENT HISTIDINE KINASE"/>
    <property type="match status" value="1"/>
</dbReference>
<dbReference type="InterPro" id="IPR004358">
    <property type="entry name" value="Sig_transdc_His_kin-like_C"/>
</dbReference>
<dbReference type="InterPro" id="IPR011110">
    <property type="entry name" value="Reg_prop"/>
</dbReference>
<dbReference type="Gene3D" id="2.60.40.10">
    <property type="entry name" value="Immunoglobulins"/>
    <property type="match status" value="1"/>
</dbReference>
<dbReference type="SMART" id="SM00342">
    <property type="entry name" value="HTH_ARAC"/>
    <property type="match status" value="1"/>
</dbReference>
<evidence type="ECO:0000256" key="7">
    <source>
        <dbReference type="PROSITE-ProRule" id="PRU00169"/>
    </source>
</evidence>
<reference evidence="12 13" key="1">
    <citation type="submission" date="2023-05" db="EMBL/GenBank/DDBJ databases">
        <title>Novel species of genus Flectobacillus isolated from stream in China.</title>
        <authorList>
            <person name="Lu H."/>
        </authorList>
    </citation>
    <scope>NUCLEOTIDE SEQUENCE [LARGE SCALE GENOMIC DNA]</scope>
    <source>
        <strain evidence="12 13">KCTC 42575</strain>
    </source>
</reference>
<keyword evidence="4" id="KW-0805">Transcription regulation</keyword>
<dbReference type="Gene3D" id="3.30.565.10">
    <property type="entry name" value="Histidine kinase-like ATPase, C-terminal domain"/>
    <property type="match status" value="1"/>
</dbReference>
<evidence type="ECO:0000259" key="10">
    <source>
        <dbReference type="PROSITE" id="PS50109"/>
    </source>
</evidence>
<dbReference type="InterPro" id="IPR015943">
    <property type="entry name" value="WD40/YVTN_repeat-like_dom_sf"/>
</dbReference>
<dbReference type="InterPro" id="IPR013783">
    <property type="entry name" value="Ig-like_fold"/>
</dbReference>
<dbReference type="CDD" id="cd17574">
    <property type="entry name" value="REC_OmpR"/>
    <property type="match status" value="1"/>
</dbReference>
<dbReference type="InterPro" id="IPR011123">
    <property type="entry name" value="Y_Y_Y"/>
</dbReference>
<dbReference type="InterPro" id="IPR011006">
    <property type="entry name" value="CheY-like_superfamily"/>
</dbReference>
<keyword evidence="8" id="KW-0812">Transmembrane</keyword>
<keyword evidence="8" id="KW-0472">Membrane</keyword>
<evidence type="ECO:0000256" key="6">
    <source>
        <dbReference type="ARBA" id="ARBA00023163"/>
    </source>
</evidence>
<dbReference type="InterPro" id="IPR018062">
    <property type="entry name" value="HTH_AraC-typ_CS"/>
</dbReference>
<feature type="domain" description="Response regulatory" evidence="11">
    <location>
        <begin position="1111"/>
        <end position="1226"/>
    </location>
</feature>
<dbReference type="SMART" id="SM00448">
    <property type="entry name" value="REC"/>
    <property type="match status" value="1"/>
</dbReference>
<dbReference type="InterPro" id="IPR001789">
    <property type="entry name" value="Sig_transdc_resp-reg_receiver"/>
</dbReference>
<dbReference type="Gene3D" id="1.10.287.130">
    <property type="match status" value="1"/>
</dbReference>
<dbReference type="InterPro" id="IPR018060">
    <property type="entry name" value="HTH_AraC"/>
</dbReference>
<dbReference type="Pfam" id="PF00072">
    <property type="entry name" value="Response_reg"/>
    <property type="match status" value="1"/>
</dbReference>
<dbReference type="PANTHER" id="PTHR43547:SF2">
    <property type="entry name" value="HYBRID SIGNAL TRANSDUCTION HISTIDINE KINASE C"/>
    <property type="match status" value="1"/>
</dbReference>
<evidence type="ECO:0000256" key="5">
    <source>
        <dbReference type="ARBA" id="ARBA00023125"/>
    </source>
</evidence>
<comment type="catalytic activity">
    <reaction evidence="1">
        <text>ATP + protein L-histidine = ADP + protein N-phospho-L-histidine.</text>
        <dbReference type="EC" id="2.7.13.3"/>
    </reaction>
</comment>
<keyword evidence="8" id="KW-1133">Transmembrane helix</keyword>
<dbReference type="PROSITE" id="PS50110">
    <property type="entry name" value="RESPONSE_REGULATORY"/>
    <property type="match status" value="1"/>
</dbReference>
<dbReference type="Gene3D" id="3.40.50.2300">
    <property type="match status" value="1"/>
</dbReference>
<dbReference type="Pfam" id="PF07494">
    <property type="entry name" value="Reg_prop"/>
    <property type="match status" value="6"/>
</dbReference>
<evidence type="ECO:0000256" key="4">
    <source>
        <dbReference type="ARBA" id="ARBA00023015"/>
    </source>
</evidence>
<gene>
    <name evidence="12" type="ORF">QM524_11860</name>
</gene>
<dbReference type="InterPro" id="IPR003661">
    <property type="entry name" value="HisK_dim/P_dom"/>
</dbReference>